<gene>
    <name evidence="7" type="ORF">J421_1901</name>
</gene>
<sequence>MEKLRQALVNLLSNAVKFTGRGGGAIEPFVQVRADLRRPTEGTGLGLAISRDLARAMGGDLTVASTVGAGSTFTLTLPSA</sequence>
<dbReference type="Proteomes" id="UP000019151">
    <property type="component" value="Chromosome"/>
</dbReference>
<dbReference type="InterPro" id="IPR036890">
    <property type="entry name" value="HATPase_C_sf"/>
</dbReference>
<dbReference type="GO" id="GO:0005524">
    <property type="term" value="F:ATP binding"/>
    <property type="evidence" value="ECO:0007669"/>
    <property type="project" value="UniProtKB-KW"/>
</dbReference>
<proteinExistence type="predicted"/>
<dbReference type="GO" id="GO:0004673">
    <property type="term" value="F:protein histidine kinase activity"/>
    <property type="evidence" value="ECO:0007669"/>
    <property type="project" value="UniProtKB-EC"/>
</dbReference>
<dbReference type="KEGG" id="gba:J421_1901"/>
<dbReference type="InterPro" id="IPR004358">
    <property type="entry name" value="Sig_transdc_His_kin-like_C"/>
</dbReference>
<evidence type="ECO:0000313" key="7">
    <source>
        <dbReference type="EMBL" id="AHG89438.1"/>
    </source>
</evidence>
<feature type="domain" description="Histidine kinase" evidence="6">
    <location>
        <begin position="1"/>
        <end position="80"/>
    </location>
</feature>
<dbReference type="InterPro" id="IPR050736">
    <property type="entry name" value="Sensor_HK_Regulatory"/>
</dbReference>
<dbReference type="SMART" id="SM00387">
    <property type="entry name" value="HATPase_c"/>
    <property type="match status" value="1"/>
</dbReference>
<protein>
    <recommendedName>
        <fullName evidence="2">histidine kinase</fullName>
        <ecNumber evidence="2">2.7.13.3</ecNumber>
    </recommendedName>
</protein>
<dbReference type="PANTHER" id="PTHR43711:SF1">
    <property type="entry name" value="HISTIDINE KINASE 1"/>
    <property type="match status" value="1"/>
</dbReference>
<keyword evidence="7" id="KW-0067">ATP-binding</keyword>
<dbReference type="EMBL" id="CP007128">
    <property type="protein sequence ID" value="AHG89438.1"/>
    <property type="molecule type" value="Genomic_DNA"/>
</dbReference>
<accession>W0RJ45</accession>
<dbReference type="HOGENOM" id="CLU_2584720_0_0_0"/>
<dbReference type="SUPFAM" id="SSF55874">
    <property type="entry name" value="ATPase domain of HSP90 chaperone/DNA topoisomerase II/histidine kinase"/>
    <property type="match status" value="1"/>
</dbReference>
<reference evidence="7 8" key="1">
    <citation type="journal article" date="2014" name="Genome Announc.">
        <title>Genome Sequence and Methylome of Soil Bacterium Gemmatirosa kalamazoonensis KBS708T, a Member of the Rarely Cultivated Gemmatimonadetes Phylum.</title>
        <authorList>
            <person name="Debruyn J.M."/>
            <person name="Radosevich M."/>
            <person name="Wommack K.E."/>
            <person name="Polson S.W."/>
            <person name="Hauser L.J."/>
            <person name="Fawaz M.N."/>
            <person name="Korlach J."/>
            <person name="Tsai Y.C."/>
        </authorList>
    </citation>
    <scope>NUCLEOTIDE SEQUENCE [LARGE SCALE GENOMIC DNA]</scope>
    <source>
        <strain evidence="7 8">KBS708</strain>
    </source>
</reference>
<organism evidence="7 8">
    <name type="scientific">Gemmatirosa kalamazoonensis</name>
    <dbReference type="NCBI Taxonomy" id="861299"/>
    <lineage>
        <taxon>Bacteria</taxon>
        <taxon>Pseudomonadati</taxon>
        <taxon>Gemmatimonadota</taxon>
        <taxon>Gemmatimonadia</taxon>
        <taxon>Gemmatimonadales</taxon>
        <taxon>Gemmatimonadaceae</taxon>
        <taxon>Gemmatirosa</taxon>
    </lineage>
</organism>
<dbReference type="InParanoid" id="W0RJ45"/>
<dbReference type="EC" id="2.7.13.3" evidence="2"/>
<evidence type="ECO:0000256" key="2">
    <source>
        <dbReference type="ARBA" id="ARBA00012438"/>
    </source>
</evidence>
<evidence type="ECO:0000313" key="8">
    <source>
        <dbReference type="Proteomes" id="UP000019151"/>
    </source>
</evidence>
<dbReference type="Pfam" id="PF02518">
    <property type="entry name" value="HATPase_c"/>
    <property type="match status" value="1"/>
</dbReference>
<evidence type="ECO:0000256" key="5">
    <source>
        <dbReference type="ARBA" id="ARBA00023012"/>
    </source>
</evidence>
<keyword evidence="8" id="KW-1185">Reference proteome</keyword>
<dbReference type="Gene3D" id="3.30.565.10">
    <property type="entry name" value="Histidine kinase-like ATPase, C-terminal domain"/>
    <property type="match status" value="1"/>
</dbReference>
<evidence type="ECO:0000256" key="4">
    <source>
        <dbReference type="ARBA" id="ARBA00022777"/>
    </source>
</evidence>
<comment type="catalytic activity">
    <reaction evidence="1">
        <text>ATP + protein L-histidine = ADP + protein N-phospho-L-histidine.</text>
        <dbReference type="EC" id="2.7.13.3"/>
    </reaction>
</comment>
<evidence type="ECO:0000259" key="6">
    <source>
        <dbReference type="PROSITE" id="PS50109"/>
    </source>
</evidence>
<dbReference type="RefSeq" id="WP_025410936.1">
    <property type="nucleotide sequence ID" value="NZ_CP007128.1"/>
</dbReference>
<keyword evidence="7" id="KW-0547">Nucleotide-binding</keyword>
<dbReference type="InterPro" id="IPR003594">
    <property type="entry name" value="HATPase_dom"/>
</dbReference>
<dbReference type="eggNOG" id="COG0642">
    <property type="taxonomic scope" value="Bacteria"/>
</dbReference>
<keyword evidence="3" id="KW-0808">Transferase</keyword>
<evidence type="ECO:0000256" key="3">
    <source>
        <dbReference type="ARBA" id="ARBA00022679"/>
    </source>
</evidence>
<dbReference type="InterPro" id="IPR005467">
    <property type="entry name" value="His_kinase_dom"/>
</dbReference>
<dbReference type="PANTHER" id="PTHR43711">
    <property type="entry name" value="TWO-COMPONENT HISTIDINE KINASE"/>
    <property type="match status" value="1"/>
</dbReference>
<dbReference type="PROSITE" id="PS50109">
    <property type="entry name" value="HIS_KIN"/>
    <property type="match status" value="1"/>
</dbReference>
<keyword evidence="5" id="KW-0902">Two-component regulatory system</keyword>
<evidence type="ECO:0000256" key="1">
    <source>
        <dbReference type="ARBA" id="ARBA00000085"/>
    </source>
</evidence>
<dbReference type="PRINTS" id="PR00344">
    <property type="entry name" value="BCTRLSENSOR"/>
</dbReference>
<keyword evidence="4" id="KW-0418">Kinase</keyword>
<dbReference type="GO" id="GO:0000160">
    <property type="term" value="P:phosphorelay signal transduction system"/>
    <property type="evidence" value="ECO:0007669"/>
    <property type="project" value="UniProtKB-KW"/>
</dbReference>
<dbReference type="STRING" id="861299.J421_1901"/>
<name>W0RJ45_9BACT</name>
<dbReference type="AlphaFoldDB" id="W0RJ45"/>